<evidence type="ECO:0000313" key="4">
    <source>
        <dbReference type="EMBL" id="KAF5782535.1"/>
    </source>
</evidence>
<keyword evidence="6" id="KW-1185">Reference proteome</keyword>
<dbReference type="STRING" id="4232.A0A251UYI8"/>
<name>A0A251UYI8_HELAN</name>
<organism evidence="5 6">
    <name type="scientific">Helianthus annuus</name>
    <name type="common">Common sunflower</name>
    <dbReference type="NCBI Taxonomy" id="4232"/>
    <lineage>
        <taxon>Eukaryota</taxon>
        <taxon>Viridiplantae</taxon>
        <taxon>Streptophyta</taxon>
        <taxon>Embryophyta</taxon>
        <taxon>Tracheophyta</taxon>
        <taxon>Spermatophyta</taxon>
        <taxon>Magnoliopsida</taxon>
        <taxon>eudicotyledons</taxon>
        <taxon>Gunneridae</taxon>
        <taxon>Pentapetalae</taxon>
        <taxon>asterids</taxon>
        <taxon>campanulids</taxon>
        <taxon>Asterales</taxon>
        <taxon>Asteraceae</taxon>
        <taxon>Asteroideae</taxon>
        <taxon>Heliantheae alliance</taxon>
        <taxon>Heliantheae</taxon>
        <taxon>Helianthus</taxon>
    </lineage>
</organism>
<gene>
    <name evidence="5" type="ORF">HannXRQ_Chr04g0105451</name>
    <name evidence="4" type="ORF">HanXRQr2_Chr11g0496981</name>
</gene>
<dbReference type="EMBL" id="CM007893">
    <property type="protein sequence ID" value="OTG27926.1"/>
    <property type="molecule type" value="Genomic_DNA"/>
</dbReference>
<evidence type="ECO:0000256" key="2">
    <source>
        <dbReference type="SAM" id="MobiDB-lite"/>
    </source>
</evidence>
<dbReference type="OrthoDB" id="1847243at2759"/>
<dbReference type="FunCoup" id="A0A251UYI8">
    <property type="interactions" value="49"/>
</dbReference>
<feature type="compositionally biased region" description="Basic and acidic residues" evidence="2">
    <location>
        <begin position="45"/>
        <end position="56"/>
    </location>
</feature>
<feature type="chain" id="PRO_5012422614" description="Pollen Ole e 1 allergen and extensin family protein" evidence="3">
    <location>
        <begin position="27"/>
        <end position="236"/>
    </location>
</feature>
<dbReference type="OMA" id="MEANTAW"/>
<accession>A0A251UYI8</accession>
<reference evidence="5" key="2">
    <citation type="submission" date="2017-02" db="EMBL/GenBank/DDBJ databases">
        <title>Sunflower complete genome.</title>
        <authorList>
            <person name="Langlade N."/>
            <person name="Munos S."/>
        </authorList>
    </citation>
    <scope>NUCLEOTIDE SEQUENCE [LARGE SCALE GENOMIC DNA]</scope>
    <source>
        <tissue evidence="5">Leaves</tissue>
    </source>
</reference>
<dbReference type="EMBL" id="MNCJ02000326">
    <property type="protein sequence ID" value="KAF5782535.1"/>
    <property type="molecule type" value="Genomic_DNA"/>
</dbReference>
<evidence type="ECO:0008006" key="7">
    <source>
        <dbReference type="Google" id="ProtNLM"/>
    </source>
</evidence>
<dbReference type="Gramene" id="mRNA:HanXRQr2_Chr11g0496981">
    <property type="protein sequence ID" value="mRNA:HanXRQr2_Chr11g0496981"/>
    <property type="gene ID" value="HanXRQr2_Chr11g0496981"/>
</dbReference>
<dbReference type="GO" id="GO:0071944">
    <property type="term" value="C:cell periphery"/>
    <property type="evidence" value="ECO:0000318"/>
    <property type="project" value="GO_Central"/>
</dbReference>
<reference evidence="4 6" key="1">
    <citation type="journal article" date="2017" name="Nature">
        <title>The sunflower genome provides insights into oil metabolism, flowering and Asterid evolution.</title>
        <authorList>
            <person name="Badouin H."/>
            <person name="Gouzy J."/>
            <person name="Grassa C.J."/>
            <person name="Murat F."/>
            <person name="Staton S.E."/>
            <person name="Cottret L."/>
            <person name="Lelandais-Briere C."/>
            <person name="Owens G.L."/>
            <person name="Carrere S."/>
            <person name="Mayjonade B."/>
            <person name="Legrand L."/>
            <person name="Gill N."/>
            <person name="Kane N.C."/>
            <person name="Bowers J.E."/>
            <person name="Hubner S."/>
            <person name="Bellec A."/>
            <person name="Berard A."/>
            <person name="Berges H."/>
            <person name="Blanchet N."/>
            <person name="Boniface M.C."/>
            <person name="Brunel D."/>
            <person name="Catrice O."/>
            <person name="Chaidir N."/>
            <person name="Claudel C."/>
            <person name="Donnadieu C."/>
            <person name="Faraut T."/>
            <person name="Fievet G."/>
            <person name="Helmstetter N."/>
            <person name="King M."/>
            <person name="Knapp S.J."/>
            <person name="Lai Z."/>
            <person name="Le Paslier M.C."/>
            <person name="Lippi Y."/>
            <person name="Lorenzon L."/>
            <person name="Mandel J.R."/>
            <person name="Marage G."/>
            <person name="Marchand G."/>
            <person name="Marquand E."/>
            <person name="Bret-Mestries E."/>
            <person name="Morien E."/>
            <person name="Nambeesan S."/>
            <person name="Nguyen T."/>
            <person name="Pegot-Espagnet P."/>
            <person name="Pouilly N."/>
            <person name="Raftis F."/>
            <person name="Sallet E."/>
            <person name="Schiex T."/>
            <person name="Thomas J."/>
            <person name="Vandecasteele C."/>
            <person name="Vares D."/>
            <person name="Vear F."/>
            <person name="Vautrin S."/>
            <person name="Crespi M."/>
            <person name="Mangin B."/>
            <person name="Burke J.M."/>
            <person name="Salse J."/>
            <person name="Munos S."/>
            <person name="Vincourt P."/>
            <person name="Rieseberg L.H."/>
            <person name="Langlade N.B."/>
        </authorList>
    </citation>
    <scope>NUCLEOTIDE SEQUENCE [LARGE SCALE GENOMIC DNA]</scope>
    <source>
        <strain evidence="6">cv. SF193</strain>
        <tissue evidence="4">Leaves</tissue>
    </source>
</reference>
<protein>
    <recommendedName>
        <fullName evidence="7">Pollen Ole e 1 allergen and extensin family protein</fullName>
    </recommendedName>
</protein>
<dbReference type="Pfam" id="PF01190">
    <property type="entry name" value="Pollen_Ole_e_1"/>
    <property type="match status" value="1"/>
</dbReference>
<evidence type="ECO:0000256" key="1">
    <source>
        <dbReference type="ARBA" id="ARBA00022729"/>
    </source>
</evidence>
<evidence type="ECO:0000256" key="3">
    <source>
        <dbReference type="SAM" id="SignalP"/>
    </source>
</evidence>
<dbReference type="PANTHER" id="PTHR33470:SF40">
    <property type="entry name" value="PROTEIN SEED AND ROOT HAIR PROTECTIVE PROTEIN"/>
    <property type="match status" value="1"/>
</dbReference>
<sequence length="236" mass="25553">MEANTAWFGSILLLLSVFAMLASASADSGYGKSQLEGYVPPKTTTPKEHVAYEKPNPKIPTKPVNPKGEYVSYKKIDPKLPSKPMIPTHEKPLVPKVPKHPKNIAVQGLIYCINGSKLIPLKGATTKVTCLAVHKSGYGSTSFSFSSCPTDEKGYFLAKIQSSKALKDDAWKITECKAFLEKSPWASCKVPEDTNGGLTGARLTFSRHLNRDGYCLSSVGPFIYNPGHASSPGEGY</sequence>
<keyword evidence="1 3" id="KW-0732">Signal</keyword>
<dbReference type="Proteomes" id="UP000215914">
    <property type="component" value="Chromosome 4"/>
</dbReference>
<reference evidence="4" key="3">
    <citation type="submission" date="2020-06" db="EMBL/GenBank/DDBJ databases">
        <title>Helianthus annuus Genome sequencing and assembly Release 2.</title>
        <authorList>
            <person name="Gouzy J."/>
            <person name="Langlade N."/>
            <person name="Munos S."/>
        </authorList>
    </citation>
    <scope>NUCLEOTIDE SEQUENCE</scope>
    <source>
        <tissue evidence="4">Leaves</tissue>
    </source>
</reference>
<dbReference type="InParanoid" id="A0A251UYI8"/>
<evidence type="ECO:0000313" key="6">
    <source>
        <dbReference type="Proteomes" id="UP000215914"/>
    </source>
</evidence>
<evidence type="ECO:0000313" key="5">
    <source>
        <dbReference type="EMBL" id="OTG27926.1"/>
    </source>
</evidence>
<proteinExistence type="predicted"/>
<dbReference type="AlphaFoldDB" id="A0A251UYI8"/>
<feature type="region of interest" description="Disordered" evidence="2">
    <location>
        <begin position="28"/>
        <end position="64"/>
    </location>
</feature>
<dbReference type="PANTHER" id="PTHR33470">
    <property type="entry name" value="OS01G0164075 PROTEIN"/>
    <property type="match status" value="1"/>
</dbReference>
<feature type="signal peptide" evidence="3">
    <location>
        <begin position="1"/>
        <end position="26"/>
    </location>
</feature>